<evidence type="ECO:0000313" key="1">
    <source>
        <dbReference type="EMBL" id="NEK96267.1"/>
    </source>
</evidence>
<reference evidence="2 4" key="2">
    <citation type="submission" date="2020-02" db="EMBL/GenBank/DDBJ databases">
        <title>The WGS of Modestobacter muralis DSM 100205.</title>
        <authorList>
            <person name="Jiang Z."/>
        </authorList>
    </citation>
    <scope>NUCLEOTIDE SEQUENCE [LARGE SCALE GENOMIC DNA]</scope>
    <source>
        <strain evidence="2 4">DSM 100205</strain>
    </source>
</reference>
<dbReference type="EMBL" id="JAAGWB010000061">
    <property type="protein sequence ID" value="NEN53155.1"/>
    <property type="molecule type" value="Genomic_DNA"/>
</dbReference>
<dbReference type="Proteomes" id="UP000471152">
    <property type="component" value="Unassembled WGS sequence"/>
</dbReference>
<dbReference type="Pfam" id="PF04978">
    <property type="entry name" value="MST"/>
    <property type="match status" value="1"/>
</dbReference>
<dbReference type="Proteomes" id="UP000468828">
    <property type="component" value="Unassembled WGS sequence"/>
</dbReference>
<dbReference type="EMBL" id="JAAGWH010000059">
    <property type="protein sequence ID" value="NEK96267.1"/>
    <property type="molecule type" value="Genomic_DNA"/>
</dbReference>
<dbReference type="AlphaFoldDB" id="A0A6P0EYK5"/>
<name>A0A6P0EYK5_9ACTN</name>
<evidence type="ECO:0000313" key="3">
    <source>
        <dbReference type="Proteomes" id="UP000468828"/>
    </source>
</evidence>
<sequence length="182" mass="20073">MAEFLTAPDRVDPPYRDGERAAVEAWLEFHRATLLTKCAGLTPEQLGERSVPPSGLSLRGLVRHMTEVEEGWFQHVLDGRDVPDLYSSTDDPDGEFDGVGRDGDDPAAAVGPELARFADACARSREVADGFGSLDDLGRGRTSRSPEQVSVRWVFLHMIEEYARHNGHADLLRERIDGVTGE</sequence>
<protein>
    <submittedName>
        <fullName evidence="1">DinB family protein</fullName>
    </submittedName>
</protein>
<evidence type="ECO:0000313" key="2">
    <source>
        <dbReference type="EMBL" id="NEN53155.1"/>
    </source>
</evidence>
<dbReference type="SUPFAM" id="SSF109854">
    <property type="entry name" value="DinB/YfiT-like putative metalloenzymes"/>
    <property type="match status" value="1"/>
</dbReference>
<accession>A0A6P0EYK5</accession>
<dbReference type="RefSeq" id="WP_163612959.1">
    <property type="nucleotide sequence ID" value="NZ_JAAGWB010000061.1"/>
</dbReference>
<dbReference type="InterPro" id="IPR007061">
    <property type="entry name" value="MST-like"/>
</dbReference>
<proteinExistence type="predicted"/>
<dbReference type="InterPro" id="IPR034660">
    <property type="entry name" value="DinB/YfiT-like"/>
</dbReference>
<evidence type="ECO:0000313" key="4">
    <source>
        <dbReference type="Proteomes" id="UP000471152"/>
    </source>
</evidence>
<gene>
    <name evidence="2" type="ORF">G3R41_19815</name>
    <name evidence="1" type="ORF">GCU67_19165</name>
</gene>
<organism evidence="1 3">
    <name type="scientific">Modestobacter muralis</name>
    <dbReference type="NCBI Taxonomy" id="1608614"/>
    <lineage>
        <taxon>Bacteria</taxon>
        <taxon>Bacillati</taxon>
        <taxon>Actinomycetota</taxon>
        <taxon>Actinomycetes</taxon>
        <taxon>Geodermatophilales</taxon>
        <taxon>Geodermatophilaceae</taxon>
        <taxon>Modestobacter</taxon>
    </lineage>
</organism>
<reference evidence="1 3" key="1">
    <citation type="submission" date="2020-01" db="EMBL/GenBank/DDBJ databases">
        <title>the WGS Modestobacter muralis CPCC 204518.</title>
        <authorList>
            <person name="Jiang Z."/>
        </authorList>
    </citation>
    <scope>NUCLEOTIDE SEQUENCE [LARGE SCALE GENOMIC DNA]</scope>
    <source>
        <strain evidence="1 3">DSM 100205</strain>
    </source>
</reference>
<comment type="caution">
    <text evidence="1">The sequence shown here is derived from an EMBL/GenBank/DDBJ whole genome shotgun (WGS) entry which is preliminary data.</text>
</comment>
<keyword evidence="3" id="KW-1185">Reference proteome</keyword>
<dbReference type="Gene3D" id="1.20.120.450">
    <property type="entry name" value="dinb family like domain"/>
    <property type="match status" value="1"/>
</dbReference>